<evidence type="ECO:0000313" key="3">
    <source>
        <dbReference type="Proteomes" id="UP000617340"/>
    </source>
</evidence>
<accession>A0A834MQP3</accession>
<dbReference type="AlphaFoldDB" id="A0A834MQP3"/>
<feature type="compositionally biased region" description="Polar residues" evidence="1">
    <location>
        <begin position="40"/>
        <end position="60"/>
    </location>
</feature>
<feature type="compositionally biased region" description="Acidic residues" evidence="1">
    <location>
        <begin position="93"/>
        <end position="116"/>
    </location>
</feature>
<organism evidence="2 3">
    <name type="scientific">Vespula germanica</name>
    <name type="common">German yellow jacket</name>
    <name type="synonym">Paravespula germanica</name>
    <dbReference type="NCBI Taxonomy" id="30212"/>
    <lineage>
        <taxon>Eukaryota</taxon>
        <taxon>Metazoa</taxon>
        <taxon>Ecdysozoa</taxon>
        <taxon>Arthropoda</taxon>
        <taxon>Hexapoda</taxon>
        <taxon>Insecta</taxon>
        <taxon>Pterygota</taxon>
        <taxon>Neoptera</taxon>
        <taxon>Endopterygota</taxon>
        <taxon>Hymenoptera</taxon>
        <taxon>Apocrita</taxon>
        <taxon>Aculeata</taxon>
        <taxon>Vespoidea</taxon>
        <taxon>Vespidae</taxon>
        <taxon>Vespinae</taxon>
        <taxon>Vespula</taxon>
    </lineage>
</organism>
<feature type="region of interest" description="Disordered" evidence="1">
    <location>
        <begin position="92"/>
        <end position="129"/>
    </location>
</feature>
<evidence type="ECO:0000313" key="2">
    <source>
        <dbReference type="EMBL" id="KAF7381812.1"/>
    </source>
</evidence>
<keyword evidence="3" id="KW-1185">Reference proteome</keyword>
<dbReference type="Proteomes" id="UP000617340">
    <property type="component" value="Unassembled WGS sequence"/>
</dbReference>
<comment type="caution">
    <text evidence="2">The sequence shown here is derived from an EMBL/GenBank/DDBJ whole genome shotgun (WGS) entry which is preliminary data.</text>
</comment>
<sequence>MPQKRESVSAEPHTNALLSIENEDLGLSASENVVRKKPTLSLSSRRSNGNQVERSQNRSFSARKEIETKRNETFGNGLADNTLIFEDLAAFYETDENNDDDDVDVNDDDGDGDDDSEVQKGKSGKKAKR</sequence>
<dbReference type="EMBL" id="JACSDZ010000021">
    <property type="protein sequence ID" value="KAF7381812.1"/>
    <property type="molecule type" value="Genomic_DNA"/>
</dbReference>
<name>A0A834MQP3_VESGE</name>
<protein>
    <submittedName>
        <fullName evidence="2">Uncharacterized protein</fullName>
    </submittedName>
</protein>
<evidence type="ECO:0000256" key="1">
    <source>
        <dbReference type="SAM" id="MobiDB-lite"/>
    </source>
</evidence>
<reference evidence="2" key="1">
    <citation type="journal article" date="2020" name="G3 (Bethesda)">
        <title>High-Quality Assemblies for Three Invasive Social Wasps from the &lt;i&gt;Vespula&lt;/i&gt; Genus.</title>
        <authorList>
            <person name="Harrop T.W.R."/>
            <person name="Guhlin J."/>
            <person name="McLaughlin G.M."/>
            <person name="Permina E."/>
            <person name="Stockwell P."/>
            <person name="Gilligan J."/>
            <person name="Le Lec M.F."/>
            <person name="Gruber M.A.M."/>
            <person name="Quinn O."/>
            <person name="Lovegrove M."/>
            <person name="Duncan E.J."/>
            <person name="Remnant E.J."/>
            <person name="Van Eeckhoven J."/>
            <person name="Graham B."/>
            <person name="Knapp R.A."/>
            <person name="Langford K.W."/>
            <person name="Kronenberg Z."/>
            <person name="Press M.O."/>
            <person name="Eacker S.M."/>
            <person name="Wilson-Rankin E.E."/>
            <person name="Purcell J."/>
            <person name="Lester P.J."/>
            <person name="Dearden P.K."/>
        </authorList>
    </citation>
    <scope>NUCLEOTIDE SEQUENCE</scope>
    <source>
        <strain evidence="2">Linc-1</strain>
    </source>
</reference>
<gene>
    <name evidence="2" type="ORF">HZH68_015685</name>
</gene>
<proteinExistence type="predicted"/>
<feature type="region of interest" description="Disordered" evidence="1">
    <location>
        <begin position="1"/>
        <end position="65"/>
    </location>
</feature>